<feature type="transmembrane region" description="Helical" evidence="5">
    <location>
        <begin position="442"/>
        <end position="460"/>
    </location>
</feature>
<dbReference type="RefSeq" id="WP_013645286.1">
    <property type="nucleotide sequence ID" value="NC_015216.1"/>
</dbReference>
<evidence type="ECO:0000256" key="5">
    <source>
        <dbReference type="SAM" id="Phobius"/>
    </source>
</evidence>
<keyword evidence="4 5" id="KW-0472">Membrane</keyword>
<evidence type="ECO:0000256" key="2">
    <source>
        <dbReference type="ARBA" id="ARBA00022692"/>
    </source>
</evidence>
<reference evidence="8" key="1">
    <citation type="submission" date="2011-02" db="EMBL/GenBank/DDBJ databases">
        <title>Complete sequence of Methanobacterium sp. AL-21.</title>
        <authorList>
            <consortium name="US DOE Joint Genome Institute"/>
            <person name="Lucas S."/>
            <person name="Copeland A."/>
            <person name="Lapidus A."/>
            <person name="Cheng J.-F."/>
            <person name="Goodwin L."/>
            <person name="Pitluck S."/>
            <person name="Chertkov O."/>
            <person name="Detter J.C."/>
            <person name="Han C."/>
            <person name="Tapia R."/>
            <person name="Land M."/>
            <person name="Hauser L."/>
            <person name="Kyrpides N."/>
            <person name="Ivanova N."/>
            <person name="Mikhailova N."/>
            <person name="Pagani I."/>
            <person name="Cadillo-Quiroz H."/>
            <person name="Imachi H."/>
            <person name="Zinder S."/>
            <person name="Liu W."/>
            <person name="Woyke T."/>
        </authorList>
    </citation>
    <scope>NUCLEOTIDE SEQUENCE [LARGE SCALE GENOMIC DNA]</scope>
    <source>
        <strain evidence="8">AL-21</strain>
    </source>
</reference>
<feature type="domain" description="ABC-2 type transporter transmembrane" evidence="6">
    <location>
        <begin position="306"/>
        <end position="612"/>
    </location>
</feature>
<dbReference type="GO" id="GO:0140359">
    <property type="term" value="F:ABC-type transporter activity"/>
    <property type="evidence" value="ECO:0007669"/>
    <property type="project" value="InterPro"/>
</dbReference>
<dbReference type="KEGG" id="mel:Metbo_1711"/>
<dbReference type="PANTHER" id="PTHR43077">
    <property type="entry name" value="TRANSPORT PERMEASE YVFS-RELATED"/>
    <property type="match status" value="1"/>
</dbReference>
<feature type="transmembrane region" description="Helical" evidence="5">
    <location>
        <begin position="481"/>
        <end position="502"/>
    </location>
</feature>
<dbReference type="InterPro" id="IPR017500">
    <property type="entry name" value="Phage_infect_YhgE_N"/>
</dbReference>
<dbReference type="EMBL" id="CP002551">
    <property type="protein sequence ID" value="ADZ09935.1"/>
    <property type="molecule type" value="Genomic_DNA"/>
</dbReference>
<name>F0T9Q6_METLA</name>
<dbReference type="eggNOG" id="arCOG06504">
    <property type="taxonomic scope" value="Archaea"/>
</dbReference>
<comment type="subcellular location">
    <subcellularLocation>
        <location evidence="1">Membrane</location>
        <topology evidence="1">Multi-pass membrane protein</topology>
    </subcellularLocation>
</comment>
<dbReference type="OrthoDB" id="82359at2157"/>
<dbReference type="GO" id="GO:0016020">
    <property type="term" value="C:membrane"/>
    <property type="evidence" value="ECO:0007669"/>
    <property type="project" value="UniProtKB-SubCell"/>
</dbReference>
<dbReference type="PANTHER" id="PTHR43077:SF10">
    <property type="entry name" value="TRANSPORT PERMEASE PROTEIN"/>
    <property type="match status" value="1"/>
</dbReference>
<evidence type="ECO:0000256" key="3">
    <source>
        <dbReference type="ARBA" id="ARBA00022989"/>
    </source>
</evidence>
<keyword evidence="2 5" id="KW-0812">Transmembrane</keyword>
<sequence>MIKDVREIFKNDIKTALHSPAVMIVIFVIIIIPSLYALLNIQATWDPYSKTSNIGVAVVNEDVGYSLNGTQYNVGSMVVDELKNNTKFSWQFVDKDTAMDGVKNGKYYAALIIPSNFTENLLSIQDNSPQQAHIEYIANEKTNPVATRITNAGMDTLQAQINDQVVQTVDGIIFGKLSDVGDLVAQNKATFLKAKAFMNELNGKIGTIDSTIGQANSDMSTVQTVWPKVNAALPEVQTNSNKVRSLYDNLYNEVASDPQKAKTTITNMESQLNDALVLLKFVDDVLQSLYDVTGDQNLLPIIKQVETDINYVNNTLTILKQVAADLNNGTSPTGDLTKLKTAIDTMDDAVNLLANNRANIGNQINTAASELSVVNSKWPAIKSEIPVATAKINSISEADIDNLIAFSNKNQTAVQNYFQSPVVLDQDDMYPIANYGSALAPFYIPISLWIGSLISVAMISMRVKSRKKYNAESIYIGRMGLFLIIGFFQALLAGIGSILLGVQMTSSLLFLLTTLFIGICTMIIVYSMTSTLGNAGKSLAIVILVFQITATGGIFPLQVLPSTFQAIHPYLPVSYGVGALREIVGGVIWSTYWYNIVILGIFTLAFFVVSLIIKEKMNKRAHLMEDKLKESGLF</sequence>
<keyword evidence="8" id="KW-1185">Reference proteome</keyword>
<dbReference type="Gene3D" id="3.40.1710.10">
    <property type="entry name" value="abc type-2 transporter like domain"/>
    <property type="match status" value="1"/>
</dbReference>
<evidence type="ECO:0000256" key="4">
    <source>
        <dbReference type="ARBA" id="ARBA00023136"/>
    </source>
</evidence>
<gene>
    <name evidence="7" type="ordered locus">Metbo_1711</name>
</gene>
<dbReference type="InterPro" id="IPR051328">
    <property type="entry name" value="T7SS_ABC-Transporter"/>
</dbReference>
<feature type="transmembrane region" description="Helical" evidence="5">
    <location>
        <begin position="539"/>
        <end position="560"/>
    </location>
</feature>
<dbReference type="HOGENOM" id="CLU_004534_2_0_2"/>
<reference evidence="7 8" key="2">
    <citation type="journal article" date="2014" name="Int. J. Syst. Evol. Microbiol.">
        <title>Methanobacterium paludis sp. nov. and a novel strain of Methanobacterium lacus isolated from northern peatlands.</title>
        <authorList>
            <person name="Cadillo-Quiroz H."/>
            <person name="Brauer S.L."/>
            <person name="Goodson N."/>
            <person name="Yavitt J.B."/>
            <person name="Zinder S.H."/>
        </authorList>
    </citation>
    <scope>NUCLEOTIDE SEQUENCE [LARGE SCALE GENOMIC DNA]</scope>
    <source>
        <strain evidence="7 8">AL-21</strain>
    </source>
</reference>
<dbReference type="NCBIfam" id="TIGR03061">
    <property type="entry name" value="pip_yhgE_Nterm"/>
    <property type="match status" value="1"/>
</dbReference>
<evidence type="ECO:0000256" key="1">
    <source>
        <dbReference type="ARBA" id="ARBA00004141"/>
    </source>
</evidence>
<dbReference type="InterPro" id="IPR017501">
    <property type="entry name" value="Phage_infect_YhgE_C"/>
</dbReference>
<dbReference type="Pfam" id="PF12698">
    <property type="entry name" value="ABC2_membrane_3"/>
    <property type="match status" value="2"/>
</dbReference>
<evidence type="ECO:0000313" key="8">
    <source>
        <dbReference type="Proteomes" id="UP000007490"/>
    </source>
</evidence>
<dbReference type="NCBIfam" id="TIGR03062">
    <property type="entry name" value="pip_yhgE_Cterm"/>
    <property type="match status" value="1"/>
</dbReference>
<evidence type="ECO:0000313" key="7">
    <source>
        <dbReference type="EMBL" id="ADZ09935.1"/>
    </source>
</evidence>
<dbReference type="STRING" id="877455.Metbo_1711"/>
<dbReference type="InterPro" id="IPR013525">
    <property type="entry name" value="ABC2_TM"/>
</dbReference>
<feature type="transmembrane region" description="Helical" evidence="5">
    <location>
        <begin position="592"/>
        <end position="613"/>
    </location>
</feature>
<feature type="transmembrane region" description="Helical" evidence="5">
    <location>
        <begin position="21"/>
        <end position="39"/>
    </location>
</feature>
<feature type="transmembrane region" description="Helical" evidence="5">
    <location>
        <begin position="508"/>
        <end position="527"/>
    </location>
</feature>
<keyword evidence="3 5" id="KW-1133">Transmembrane helix</keyword>
<dbReference type="Proteomes" id="UP000007490">
    <property type="component" value="Chromosome"/>
</dbReference>
<dbReference type="AlphaFoldDB" id="F0T9Q6"/>
<proteinExistence type="predicted"/>
<feature type="domain" description="ABC-2 type transporter transmembrane" evidence="6">
    <location>
        <begin position="25"/>
        <end position="163"/>
    </location>
</feature>
<evidence type="ECO:0000259" key="6">
    <source>
        <dbReference type="Pfam" id="PF12698"/>
    </source>
</evidence>
<accession>F0T9Q6</accession>
<organism evidence="7 8">
    <name type="scientific">Methanobacterium lacus (strain AL-21)</name>
    <dbReference type="NCBI Taxonomy" id="877455"/>
    <lineage>
        <taxon>Archaea</taxon>
        <taxon>Methanobacteriati</taxon>
        <taxon>Methanobacteriota</taxon>
        <taxon>Methanomada group</taxon>
        <taxon>Methanobacteria</taxon>
        <taxon>Methanobacteriales</taxon>
        <taxon>Methanobacteriaceae</taxon>
        <taxon>Methanobacterium</taxon>
    </lineage>
</organism>
<protein>
    <submittedName>
        <fullName evidence="7">YhgE/Pip N-terminal domain protein</fullName>
    </submittedName>
</protein>
<dbReference type="GeneID" id="10278168"/>